<feature type="domain" description="SusD-like N-terminal" evidence="8">
    <location>
        <begin position="76"/>
        <end position="230"/>
    </location>
</feature>
<evidence type="ECO:0000256" key="5">
    <source>
        <dbReference type="ARBA" id="ARBA00023237"/>
    </source>
</evidence>
<gene>
    <name evidence="9" type="ORF">AM493_08045</name>
</gene>
<name>A0A0M8M8Y9_9FLAO</name>
<evidence type="ECO:0000256" key="1">
    <source>
        <dbReference type="ARBA" id="ARBA00004442"/>
    </source>
</evidence>
<dbReference type="PATRIC" id="fig|1202724.3.peg.1672"/>
<evidence type="ECO:0000256" key="6">
    <source>
        <dbReference type="SAM" id="SignalP"/>
    </source>
</evidence>
<evidence type="ECO:0000256" key="4">
    <source>
        <dbReference type="ARBA" id="ARBA00023136"/>
    </source>
</evidence>
<evidence type="ECO:0000313" key="10">
    <source>
        <dbReference type="Proteomes" id="UP000037755"/>
    </source>
</evidence>
<evidence type="ECO:0000313" key="9">
    <source>
        <dbReference type="EMBL" id="KOS05993.1"/>
    </source>
</evidence>
<dbReference type="Pfam" id="PF07980">
    <property type="entry name" value="SusD_RagB"/>
    <property type="match status" value="1"/>
</dbReference>
<dbReference type="GO" id="GO:0009279">
    <property type="term" value="C:cell outer membrane"/>
    <property type="evidence" value="ECO:0007669"/>
    <property type="project" value="UniProtKB-SubCell"/>
</dbReference>
<feature type="domain" description="RagB/SusD" evidence="7">
    <location>
        <begin position="368"/>
        <end position="477"/>
    </location>
</feature>
<proteinExistence type="inferred from homology"/>
<reference evidence="9 10" key="1">
    <citation type="submission" date="2015-08" db="EMBL/GenBank/DDBJ databases">
        <title>Whole genome sequence of Flavobacterium akiainvivens IK-1T, from decaying Wikstroemia oahuensis, an endemic Hawaiian shrub.</title>
        <authorList>
            <person name="Wan X."/>
            <person name="Hou S."/>
            <person name="Saito J."/>
            <person name="Donachie S."/>
        </authorList>
    </citation>
    <scope>NUCLEOTIDE SEQUENCE [LARGE SCALE GENOMIC DNA]</scope>
    <source>
        <strain evidence="9 10">IK-1</strain>
    </source>
</reference>
<keyword evidence="4" id="KW-0472">Membrane</keyword>
<protein>
    <submittedName>
        <fullName evidence="9">Carbohydrate-binding protein SusD</fullName>
    </submittedName>
</protein>
<dbReference type="STRING" id="1202724.AM493_08045"/>
<feature type="chain" id="PRO_5005818448" evidence="6">
    <location>
        <begin position="27"/>
        <end position="507"/>
    </location>
</feature>
<feature type="signal peptide" evidence="6">
    <location>
        <begin position="1"/>
        <end position="26"/>
    </location>
</feature>
<dbReference type="Proteomes" id="UP000037755">
    <property type="component" value="Unassembled WGS sequence"/>
</dbReference>
<keyword evidence="3 6" id="KW-0732">Signal</keyword>
<dbReference type="PROSITE" id="PS51257">
    <property type="entry name" value="PROKAR_LIPOPROTEIN"/>
    <property type="match status" value="1"/>
</dbReference>
<accession>A0A0M8M8Y9</accession>
<dbReference type="Pfam" id="PF14322">
    <property type="entry name" value="SusD-like_3"/>
    <property type="match status" value="1"/>
</dbReference>
<evidence type="ECO:0000256" key="2">
    <source>
        <dbReference type="ARBA" id="ARBA00006275"/>
    </source>
</evidence>
<evidence type="ECO:0000259" key="7">
    <source>
        <dbReference type="Pfam" id="PF07980"/>
    </source>
</evidence>
<keyword evidence="5" id="KW-0998">Cell outer membrane</keyword>
<dbReference type="InterPro" id="IPR033985">
    <property type="entry name" value="SusD-like_N"/>
</dbReference>
<dbReference type="Gene3D" id="1.25.40.390">
    <property type="match status" value="1"/>
</dbReference>
<organism evidence="9 10">
    <name type="scientific">Flavobacterium akiainvivens</name>
    <dbReference type="NCBI Taxonomy" id="1202724"/>
    <lineage>
        <taxon>Bacteria</taxon>
        <taxon>Pseudomonadati</taxon>
        <taxon>Bacteroidota</taxon>
        <taxon>Flavobacteriia</taxon>
        <taxon>Flavobacteriales</taxon>
        <taxon>Flavobacteriaceae</taxon>
        <taxon>Flavobacterium</taxon>
    </lineage>
</organism>
<dbReference type="EMBL" id="LIYD01000005">
    <property type="protein sequence ID" value="KOS05993.1"/>
    <property type="molecule type" value="Genomic_DNA"/>
</dbReference>
<dbReference type="InterPro" id="IPR011990">
    <property type="entry name" value="TPR-like_helical_dom_sf"/>
</dbReference>
<comment type="similarity">
    <text evidence="2">Belongs to the SusD family.</text>
</comment>
<dbReference type="SUPFAM" id="SSF48452">
    <property type="entry name" value="TPR-like"/>
    <property type="match status" value="1"/>
</dbReference>
<keyword evidence="10" id="KW-1185">Reference proteome</keyword>
<sequence>MKKMKLKAIKYSFLLSAGLLAFSSCSEDYLEVKPTGTNLESNYYQNQDQAYSALIAVYDLMRKHAGGFENLTAMLNAGSDDFHAGGGSAADGAGIQSFSTYTINSATIPMSFWSDYYQGIFRANTLLVKLPDIPMDEAVKTRFTAETKALRAYYYFQLVTMFRNIPLITTPLATSEFYNVTQANPADVYAQIEQDLLEAIPNLPTNLNIATEAGRLNRGAGQAILGKVYLFEHKNAEAAAMFAEVNGDPTSGSNQYGYQLLDNYADLWIVDNKFNSESILEASHTKLSNAGWGNWGSGSDEGNSLNVMVGPRGYSASSPSAPQYETGWSFNTVTLDYVDFMEGDPRFDATIADLNALVTQGLAIYSPANQDTGYFLKKFMPTHDDITDGGGDVVLNYRQNFYVIRLADTYLMEAEALGGTGARAQALLTAVRARVGLSPVNVTPQAVADERRRELGGEGHRWLDLVRRGEAATVLGPRGFTAGKNEIWPIPLRELENTQLVQNPNYN</sequence>
<comment type="subcellular location">
    <subcellularLocation>
        <location evidence="1">Cell outer membrane</location>
    </subcellularLocation>
</comment>
<comment type="caution">
    <text evidence="9">The sequence shown here is derived from an EMBL/GenBank/DDBJ whole genome shotgun (WGS) entry which is preliminary data.</text>
</comment>
<dbReference type="AlphaFoldDB" id="A0A0M8M8Y9"/>
<evidence type="ECO:0000256" key="3">
    <source>
        <dbReference type="ARBA" id="ARBA00022729"/>
    </source>
</evidence>
<dbReference type="InterPro" id="IPR012944">
    <property type="entry name" value="SusD_RagB_dom"/>
</dbReference>
<evidence type="ECO:0000259" key="8">
    <source>
        <dbReference type="Pfam" id="PF14322"/>
    </source>
</evidence>